<evidence type="ECO:0000256" key="1">
    <source>
        <dbReference type="ARBA" id="ARBA00003416"/>
    </source>
</evidence>
<feature type="coiled-coil region" evidence="5">
    <location>
        <begin position="34"/>
        <end position="125"/>
    </location>
</feature>
<feature type="transmembrane region" description="Helical" evidence="7">
    <location>
        <begin position="6"/>
        <end position="26"/>
    </location>
</feature>
<sequence>MPETIPLLLAFIIALAIGVFIGKAVFTSKTAADKKIFEERYNSMQLQLEQLRVQSQNEKQAIENQLAILQNERNEIRHDKDALSVQLTKKEADFDNLMERMREQRSETEQLREKFTKEFENLANRILEEKSTKFTEQNRENLKNILSPLQEKIHLFEKKVEDTHKESIDYHAALRQQILGLREMNEVMSRETLNLTRALKGDTKMQGNWGELVLERVLEKSGLEKDREYFVQQRHTDDEGSRVIPDVVINLPDGKKMVVDSKVSLVAYERYVNEEDDPLRLVHLKEHINSIKKHVEQLGEKNYHDLYKIESPDFVLLFIPIEPAFAIALNEDNTLYNRAFERNIVIVTPSTLLATLRTIDSMWANQKQQENAYEIARQAGALYDKFEGFIGDLTKVGVKMRDAQNEYQGAMNKLFEGRGNIVTSIEKLKKMGAKAKKTLPENILNRALQQEENEDDDNSGTPTLLKP</sequence>
<dbReference type="Pfam" id="PF02646">
    <property type="entry name" value="RmuC"/>
    <property type="match status" value="1"/>
</dbReference>
<comment type="caution">
    <text evidence="8">The sequence shown here is derived from an EMBL/GenBank/DDBJ whole genome shotgun (WGS) entry which is preliminary data.</text>
</comment>
<evidence type="ECO:0000256" key="4">
    <source>
        <dbReference type="ARBA" id="ARBA00023172"/>
    </source>
</evidence>
<keyword evidence="9" id="KW-1185">Reference proteome</keyword>
<reference evidence="8 9" key="1">
    <citation type="submission" date="2024-06" db="EMBL/GenBank/DDBJ databases">
        <authorList>
            <person name="Kaempfer P."/>
            <person name="Viver T."/>
        </authorList>
    </citation>
    <scope>NUCLEOTIDE SEQUENCE [LARGE SCALE GENOMIC DNA]</scope>
    <source>
        <strain evidence="8 9">ST-119</strain>
    </source>
</reference>
<evidence type="ECO:0000256" key="5">
    <source>
        <dbReference type="SAM" id="Coils"/>
    </source>
</evidence>
<comment type="function">
    <text evidence="1">Involved in DNA recombination.</text>
</comment>
<keyword evidence="3 5" id="KW-0175">Coiled coil</keyword>
<dbReference type="InterPro" id="IPR003798">
    <property type="entry name" value="DNA_recombination_RmuC"/>
</dbReference>
<dbReference type="RefSeq" id="WP_408086011.1">
    <property type="nucleotide sequence ID" value="NZ_JBELPZ010000021.1"/>
</dbReference>
<keyword evidence="7" id="KW-0812">Transmembrane</keyword>
<evidence type="ECO:0000313" key="9">
    <source>
        <dbReference type="Proteomes" id="UP001629156"/>
    </source>
</evidence>
<comment type="similarity">
    <text evidence="2">Belongs to the RmuC family.</text>
</comment>
<name>A0ABW8YZJ0_9FLAO</name>
<accession>A0ABW8YZJ0</accession>
<evidence type="ECO:0000256" key="7">
    <source>
        <dbReference type="SAM" id="Phobius"/>
    </source>
</evidence>
<proteinExistence type="inferred from homology"/>
<evidence type="ECO:0000313" key="8">
    <source>
        <dbReference type="EMBL" id="MFL9845729.1"/>
    </source>
</evidence>
<evidence type="ECO:0000256" key="2">
    <source>
        <dbReference type="ARBA" id="ARBA00009840"/>
    </source>
</evidence>
<feature type="region of interest" description="Disordered" evidence="6">
    <location>
        <begin position="446"/>
        <end position="467"/>
    </location>
</feature>
<evidence type="ECO:0000256" key="3">
    <source>
        <dbReference type="ARBA" id="ARBA00023054"/>
    </source>
</evidence>
<gene>
    <name evidence="8" type="primary">rmuC</name>
    <name evidence="8" type="ORF">ABS766_15020</name>
</gene>
<evidence type="ECO:0000256" key="6">
    <source>
        <dbReference type="SAM" id="MobiDB-lite"/>
    </source>
</evidence>
<dbReference type="EMBL" id="JBELPZ010000021">
    <property type="protein sequence ID" value="MFL9845729.1"/>
    <property type="molecule type" value="Genomic_DNA"/>
</dbReference>
<keyword evidence="7" id="KW-0472">Membrane</keyword>
<keyword evidence="4" id="KW-0233">DNA recombination</keyword>
<dbReference type="PANTHER" id="PTHR30563:SF0">
    <property type="entry name" value="DNA RECOMBINATION PROTEIN RMUC"/>
    <property type="match status" value="1"/>
</dbReference>
<keyword evidence="7" id="KW-1133">Transmembrane helix</keyword>
<protein>
    <submittedName>
        <fullName evidence="8">DNA recombination protein RmuC</fullName>
    </submittedName>
</protein>
<dbReference type="PANTHER" id="PTHR30563">
    <property type="entry name" value="DNA RECOMBINATION PROTEIN RMUC"/>
    <property type="match status" value="1"/>
</dbReference>
<organism evidence="8 9">
    <name type="scientific">Flavobacterium rhizosphaerae</name>
    <dbReference type="NCBI Taxonomy" id="3163298"/>
    <lineage>
        <taxon>Bacteria</taxon>
        <taxon>Pseudomonadati</taxon>
        <taxon>Bacteroidota</taxon>
        <taxon>Flavobacteriia</taxon>
        <taxon>Flavobacteriales</taxon>
        <taxon>Flavobacteriaceae</taxon>
        <taxon>Flavobacterium</taxon>
    </lineage>
</organism>
<dbReference type="Proteomes" id="UP001629156">
    <property type="component" value="Unassembled WGS sequence"/>
</dbReference>